<comment type="caution">
    <text evidence="2">The sequence shown here is derived from an EMBL/GenBank/DDBJ whole genome shotgun (WGS) entry which is preliminary data.</text>
</comment>
<sequence length="98" mass="10695">MIAEGTPTLSSGRSDRLLQSFWQAAVEDKMKLETVLKRPPPLAPLGHHPRLSLCLGVHLTLIGRPRRHNSPPPSGSPSTLTPAQLQHRWVVEAGEKPG</sequence>
<keyword evidence="3" id="KW-1185">Reference proteome</keyword>
<dbReference type="EMBL" id="CAAALY010028370">
    <property type="protein sequence ID" value="VEL16414.1"/>
    <property type="molecule type" value="Genomic_DNA"/>
</dbReference>
<proteinExistence type="predicted"/>
<evidence type="ECO:0000256" key="1">
    <source>
        <dbReference type="SAM" id="MobiDB-lite"/>
    </source>
</evidence>
<accession>A0A3S5B8Y9</accession>
<feature type="region of interest" description="Disordered" evidence="1">
    <location>
        <begin position="63"/>
        <end position="87"/>
    </location>
</feature>
<reference evidence="2" key="1">
    <citation type="submission" date="2018-11" db="EMBL/GenBank/DDBJ databases">
        <authorList>
            <consortium name="Pathogen Informatics"/>
        </authorList>
    </citation>
    <scope>NUCLEOTIDE SEQUENCE</scope>
</reference>
<dbReference type="AlphaFoldDB" id="A0A3S5B8Y9"/>
<dbReference type="Proteomes" id="UP000784294">
    <property type="component" value="Unassembled WGS sequence"/>
</dbReference>
<organism evidence="2 3">
    <name type="scientific">Protopolystoma xenopodis</name>
    <dbReference type="NCBI Taxonomy" id="117903"/>
    <lineage>
        <taxon>Eukaryota</taxon>
        <taxon>Metazoa</taxon>
        <taxon>Spiralia</taxon>
        <taxon>Lophotrochozoa</taxon>
        <taxon>Platyhelminthes</taxon>
        <taxon>Monogenea</taxon>
        <taxon>Polyopisthocotylea</taxon>
        <taxon>Polystomatidea</taxon>
        <taxon>Polystomatidae</taxon>
        <taxon>Protopolystoma</taxon>
    </lineage>
</organism>
<protein>
    <submittedName>
        <fullName evidence="2">Uncharacterized protein</fullName>
    </submittedName>
</protein>
<gene>
    <name evidence="2" type="ORF">PXEA_LOCUS9854</name>
</gene>
<name>A0A3S5B8Y9_9PLAT</name>
<evidence type="ECO:0000313" key="3">
    <source>
        <dbReference type="Proteomes" id="UP000784294"/>
    </source>
</evidence>
<evidence type="ECO:0000313" key="2">
    <source>
        <dbReference type="EMBL" id="VEL16414.1"/>
    </source>
</evidence>